<name>A0A7Y9I4D3_9ACTN</name>
<evidence type="ECO:0000256" key="8">
    <source>
        <dbReference type="SAM" id="MobiDB-lite"/>
    </source>
</evidence>
<feature type="compositionally biased region" description="Polar residues" evidence="8">
    <location>
        <begin position="1"/>
        <end position="15"/>
    </location>
</feature>
<feature type="transmembrane region" description="Helical" evidence="7">
    <location>
        <begin position="172"/>
        <end position="198"/>
    </location>
</feature>
<dbReference type="CDD" id="cd06261">
    <property type="entry name" value="TM_PBP2"/>
    <property type="match status" value="1"/>
</dbReference>
<evidence type="ECO:0000256" key="5">
    <source>
        <dbReference type="ARBA" id="ARBA00022989"/>
    </source>
</evidence>
<keyword evidence="3" id="KW-1003">Cell membrane</keyword>
<keyword evidence="10" id="KW-0762">Sugar transport</keyword>
<evidence type="ECO:0000256" key="1">
    <source>
        <dbReference type="ARBA" id="ARBA00004651"/>
    </source>
</evidence>
<dbReference type="AlphaFoldDB" id="A0A7Y9I4D3"/>
<evidence type="ECO:0000259" key="9">
    <source>
        <dbReference type="PROSITE" id="PS50928"/>
    </source>
</evidence>
<evidence type="ECO:0000313" key="10">
    <source>
        <dbReference type="EMBL" id="NYE70014.1"/>
    </source>
</evidence>
<feature type="transmembrane region" description="Helical" evidence="7">
    <location>
        <begin position="280"/>
        <end position="298"/>
    </location>
</feature>
<dbReference type="PANTHER" id="PTHR43744:SF12">
    <property type="entry name" value="ABC TRANSPORTER PERMEASE PROTEIN MG189-RELATED"/>
    <property type="match status" value="1"/>
</dbReference>
<dbReference type="RefSeq" id="WP_179749175.1">
    <property type="nucleotide sequence ID" value="NZ_JACCBU010000001.1"/>
</dbReference>
<comment type="subcellular location">
    <subcellularLocation>
        <location evidence="1 7">Cell membrane</location>
        <topology evidence="1 7">Multi-pass membrane protein</topology>
    </subcellularLocation>
</comment>
<feature type="transmembrane region" description="Helical" evidence="7">
    <location>
        <begin position="102"/>
        <end position="129"/>
    </location>
</feature>
<evidence type="ECO:0000313" key="11">
    <source>
        <dbReference type="Proteomes" id="UP000569914"/>
    </source>
</evidence>
<evidence type="ECO:0000256" key="3">
    <source>
        <dbReference type="ARBA" id="ARBA00022475"/>
    </source>
</evidence>
<feature type="transmembrane region" description="Helical" evidence="7">
    <location>
        <begin position="219"/>
        <end position="240"/>
    </location>
</feature>
<organism evidence="10 11">
    <name type="scientific">Microlunatus parietis</name>
    <dbReference type="NCBI Taxonomy" id="682979"/>
    <lineage>
        <taxon>Bacteria</taxon>
        <taxon>Bacillati</taxon>
        <taxon>Actinomycetota</taxon>
        <taxon>Actinomycetes</taxon>
        <taxon>Propionibacteriales</taxon>
        <taxon>Propionibacteriaceae</taxon>
        <taxon>Microlunatus</taxon>
    </lineage>
</organism>
<dbReference type="PROSITE" id="PS50928">
    <property type="entry name" value="ABC_TM1"/>
    <property type="match status" value="1"/>
</dbReference>
<dbReference type="GO" id="GO:0005886">
    <property type="term" value="C:plasma membrane"/>
    <property type="evidence" value="ECO:0007669"/>
    <property type="project" value="UniProtKB-SubCell"/>
</dbReference>
<dbReference type="GO" id="GO:0055085">
    <property type="term" value="P:transmembrane transport"/>
    <property type="evidence" value="ECO:0007669"/>
    <property type="project" value="InterPro"/>
</dbReference>
<dbReference type="SUPFAM" id="SSF161098">
    <property type="entry name" value="MetI-like"/>
    <property type="match status" value="1"/>
</dbReference>
<evidence type="ECO:0000256" key="6">
    <source>
        <dbReference type="ARBA" id="ARBA00023136"/>
    </source>
</evidence>
<dbReference type="Gene3D" id="1.10.3720.10">
    <property type="entry name" value="MetI-like"/>
    <property type="match status" value="1"/>
</dbReference>
<reference evidence="10 11" key="1">
    <citation type="submission" date="2020-07" db="EMBL/GenBank/DDBJ databases">
        <title>Sequencing the genomes of 1000 actinobacteria strains.</title>
        <authorList>
            <person name="Klenk H.-P."/>
        </authorList>
    </citation>
    <scope>NUCLEOTIDE SEQUENCE [LARGE SCALE GENOMIC DNA]</scope>
    <source>
        <strain evidence="10 11">DSM 22083</strain>
    </source>
</reference>
<evidence type="ECO:0000256" key="2">
    <source>
        <dbReference type="ARBA" id="ARBA00022448"/>
    </source>
</evidence>
<evidence type="ECO:0000256" key="4">
    <source>
        <dbReference type="ARBA" id="ARBA00022692"/>
    </source>
</evidence>
<keyword evidence="6 7" id="KW-0472">Membrane</keyword>
<dbReference type="Pfam" id="PF00528">
    <property type="entry name" value="BPD_transp_1"/>
    <property type="match status" value="1"/>
</dbReference>
<comment type="caution">
    <text evidence="10">The sequence shown here is derived from an EMBL/GenBank/DDBJ whole genome shotgun (WGS) entry which is preliminary data.</text>
</comment>
<dbReference type="EMBL" id="JACCBU010000001">
    <property type="protein sequence ID" value="NYE70014.1"/>
    <property type="molecule type" value="Genomic_DNA"/>
</dbReference>
<comment type="similarity">
    <text evidence="7">Belongs to the binding-protein-dependent transport system permease family.</text>
</comment>
<dbReference type="PANTHER" id="PTHR43744">
    <property type="entry name" value="ABC TRANSPORTER PERMEASE PROTEIN MG189-RELATED-RELATED"/>
    <property type="match status" value="1"/>
</dbReference>
<dbReference type="InterPro" id="IPR035906">
    <property type="entry name" value="MetI-like_sf"/>
</dbReference>
<feature type="domain" description="ABC transmembrane type-1" evidence="9">
    <location>
        <begin position="103"/>
        <end position="298"/>
    </location>
</feature>
<protein>
    <submittedName>
        <fullName evidence="10">Multiple sugar transport system permease protein</fullName>
    </submittedName>
</protein>
<gene>
    <name evidence="10" type="ORF">BKA15_001343</name>
</gene>
<sequence>MTAPETTRPQRLSQGGSEGLRQVQSTFRPGRRRSKRVRPLAVLLQVILIGAALIMISPLIFGLLASVSPLDQILSRNGGILPRVWEWGTYAQAWTTANFSRYFLNSLIVTALVVVLDTLASSMTGYVLARRQLRGQRLLEGLYVGTLFVGLTTATLYPQYVIAEALGLDNLLGIALVQLAGIMLVHIFLIKAFVIGLGTEMEDAARVDGCGLFGTYWRVTFPLMRPILATTVILGFQASWNNYQVPLVFSLAAPDLRTLVVGVSALQYDAAEGMTPYNTVLAGANLALVPIVVIFVLLQRHFVRGWTEGSVKG</sequence>
<evidence type="ECO:0000256" key="7">
    <source>
        <dbReference type="RuleBase" id="RU363032"/>
    </source>
</evidence>
<keyword evidence="2 7" id="KW-0813">Transport</keyword>
<feature type="transmembrane region" description="Helical" evidence="7">
    <location>
        <begin position="40"/>
        <end position="65"/>
    </location>
</feature>
<keyword evidence="4 7" id="KW-0812">Transmembrane</keyword>
<feature type="region of interest" description="Disordered" evidence="8">
    <location>
        <begin position="1"/>
        <end position="31"/>
    </location>
</feature>
<feature type="transmembrane region" description="Helical" evidence="7">
    <location>
        <begin position="141"/>
        <end position="160"/>
    </location>
</feature>
<keyword evidence="11" id="KW-1185">Reference proteome</keyword>
<keyword evidence="5 7" id="KW-1133">Transmembrane helix</keyword>
<dbReference type="Proteomes" id="UP000569914">
    <property type="component" value="Unassembled WGS sequence"/>
</dbReference>
<accession>A0A7Y9I4D3</accession>
<dbReference type="InterPro" id="IPR000515">
    <property type="entry name" value="MetI-like"/>
</dbReference>
<proteinExistence type="inferred from homology"/>